<protein>
    <recommendedName>
        <fullName evidence="3">DUF4283 domain-containing protein</fullName>
    </recommendedName>
</protein>
<keyword evidence="2" id="KW-1185">Reference proteome</keyword>
<evidence type="ECO:0008006" key="3">
    <source>
        <dbReference type="Google" id="ProtNLM"/>
    </source>
</evidence>
<name>A0ABR2NXA7_9ROSI</name>
<dbReference type="PANTHER" id="PTHR34427:SF5">
    <property type="entry name" value="DUF4283 DOMAIN-CONTAINING PROTEIN"/>
    <property type="match status" value="1"/>
</dbReference>
<accession>A0ABR2NXA7</accession>
<reference evidence="1 2" key="1">
    <citation type="journal article" date="2024" name="G3 (Bethesda)">
        <title>Genome assembly of Hibiscus sabdariffa L. provides insights into metabolisms of medicinal natural products.</title>
        <authorList>
            <person name="Kim T."/>
        </authorList>
    </citation>
    <scope>NUCLEOTIDE SEQUENCE [LARGE SCALE GENOMIC DNA]</scope>
    <source>
        <strain evidence="1">TK-2024</strain>
        <tissue evidence="1">Old leaves</tissue>
    </source>
</reference>
<dbReference type="PANTHER" id="PTHR34427">
    <property type="entry name" value="DUF4283 DOMAIN PROTEIN"/>
    <property type="match status" value="1"/>
</dbReference>
<gene>
    <name evidence="1" type="ORF">V6N11_047958</name>
</gene>
<organism evidence="1 2">
    <name type="scientific">Hibiscus sabdariffa</name>
    <name type="common">roselle</name>
    <dbReference type="NCBI Taxonomy" id="183260"/>
    <lineage>
        <taxon>Eukaryota</taxon>
        <taxon>Viridiplantae</taxon>
        <taxon>Streptophyta</taxon>
        <taxon>Embryophyta</taxon>
        <taxon>Tracheophyta</taxon>
        <taxon>Spermatophyta</taxon>
        <taxon>Magnoliopsida</taxon>
        <taxon>eudicotyledons</taxon>
        <taxon>Gunneridae</taxon>
        <taxon>Pentapetalae</taxon>
        <taxon>rosids</taxon>
        <taxon>malvids</taxon>
        <taxon>Malvales</taxon>
        <taxon>Malvaceae</taxon>
        <taxon>Malvoideae</taxon>
        <taxon>Hibiscus</taxon>
    </lineage>
</organism>
<comment type="caution">
    <text evidence="1">The sequence shown here is derived from an EMBL/GenBank/DDBJ whole genome shotgun (WGS) entry which is preliminary data.</text>
</comment>
<sequence length="376" mass="42302">MDRYVDVETAQRDTRESFWRRTRVVDNVKQRSHVKRNKGFVTTIEGAKGSKNRTPVLILDDGVVNVGFVDNHRRVVGVVDEEKLEILQKCAIGYCRRTYSMLDLEKEFREARLKSFTVMRISGSLVLLMFPDSNKRKHVLEANVLDPWMENVLDWSTVIKMSNRGVWLFVWGVPIHAWSESTCQKLVELWGDLVSTDEETLAPVNFERCRFQVEMCCFTSIDEQLELHVDNGIFIGLRINGDIVMDSPPASGCEASLCRIGIHRSSSKGDTVVPNSVSLEASALIGFGTEGGRGVDIMQVTNDVLSDSKALNDSSSGLDVNGESLVGPRTERARAIKSVMYYHKGQSKRVRQVSEINCSFFSSTSRREVEIIIGKN</sequence>
<evidence type="ECO:0000313" key="2">
    <source>
        <dbReference type="Proteomes" id="UP001396334"/>
    </source>
</evidence>
<dbReference type="Proteomes" id="UP001396334">
    <property type="component" value="Unassembled WGS sequence"/>
</dbReference>
<evidence type="ECO:0000313" key="1">
    <source>
        <dbReference type="EMBL" id="KAK8980827.1"/>
    </source>
</evidence>
<proteinExistence type="predicted"/>
<dbReference type="EMBL" id="JBBPBN010000091">
    <property type="protein sequence ID" value="KAK8980827.1"/>
    <property type="molecule type" value="Genomic_DNA"/>
</dbReference>